<dbReference type="EMBL" id="JBHLTN010000027">
    <property type="protein sequence ID" value="MFC0593505.1"/>
    <property type="molecule type" value="Genomic_DNA"/>
</dbReference>
<feature type="region of interest" description="Disordered" evidence="1">
    <location>
        <begin position="1"/>
        <end position="20"/>
    </location>
</feature>
<keyword evidence="2" id="KW-0560">Oxidoreductase</keyword>
<dbReference type="InterPro" id="IPR006311">
    <property type="entry name" value="TAT_signal"/>
</dbReference>
<dbReference type="Pfam" id="PF13618">
    <property type="entry name" value="Gluconate_2-dh3"/>
    <property type="match status" value="1"/>
</dbReference>
<reference evidence="2 3" key="1">
    <citation type="submission" date="2024-09" db="EMBL/GenBank/DDBJ databases">
        <authorList>
            <person name="Sun Q."/>
            <person name="Mori K."/>
        </authorList>
    </citation>
    <scope>NUCLEOTIDE SEQUENCE [LARGE SCALE GENOMIC DNA]</scope>
    <source>
        <strain evidence="2 3">NCAIM B.02336</strain>
    </source>
</reference>
<keyword evidence="3" id="KW-1185">Reference proteome</keyword>
<dbReference type="EC" id="1.-.-.-" evidence="2"/>
<gene>
    <name evidence="2" type="ORF">ACFFGG_13190</name>
</gene>
<evidence type="ECO:0000313" key="2">
    <source>
        <dbReference type="EMBL" id="MFC0593505.1"/>
    </source>
</evidence>
<protein>
    <submittedName>
        <fullName evidence="2">Gluconate 2-dehydrogenase subunit 3 family protein</fullName>
        <ecNumber evidence="2">1.-.-.-</ecNumber>
    </submittedName>
</protein>
<dbReference type="RefSeq" id="WP_377483741.1">
    <property type="nucleotide sequence ID" value="NZ_JBHLTN010000027.1"/>
</dbReference>
<comment type="caution">
    <text evidence="2">The sequence shown here is derived from an EMBL/GenBank/DDBJ whole genome shotgun (WGS) entry which is preliminary data.</text>
</comment>
<dbReference type="GO" id="GO:0016491">
    <property type="term" value="F:oxidoreductase activity"/>
    <property type="evidence" value="ECO:0007669"/>
    <property type="project" value="UniProtKB-KW"/>
</dbReference>
<sequence>MSDERQPPTTWHELTPPESRPNRRFMLKAAVGSGAVLLAGGPSASQAAKALLDEYKPVYLSAGEWTFVRAACARLIPSAGDGPGAIEAQVPVFIDRQLAGDFGNATDWFLGGPHEAGADPQRGFQSPLTPAQIYREAIAAVDGWCTQNKGKAFAALDEAAQDEVLKTLQAGKLGLKPELRDFFTFLLQNTKEGFFADPMYGGNHQMVGWKHIGFPGARGAFLEWANDQDKPYPLGPVAISGARG</sequence>
<accession>A0ABV6PUI6</accession>
<organism evidence="2 3">
    <name type="scientific">Ottowia pentelensis</name>
    <dbReference type="NCBI Taxonomy" id="511108"/>
    <lineage>
        <taxon>Bacteria</taxon>
        <taxon>Pseudomonadati</taxon>
        <taxon>Pseudomonadota</taxon>
        <taxon>Betaproteobacteria</taxon>
        <taxon>Burkholderiales</taxon>
        <taxon>Comamonadaceae</taxon>
        <taxon>Ottowia</taxon>
    </lineage>
</organism>
<dbReference type="PROSITE" id="PS51318">
    <property type="entry name" value="TAT"/>
    <property type="match status" value="1"/>
</dbReference>
<dbReference type="Proteomes" id="UP001589834">
    <property type="component" value="Unassembled WGS sequence"/>
</dbReference>
<evidence type="ECO:0000313" key="3">
    <source>
        <dbReference type="Proteomes" id="UP001589834"/>
    </source>
</evidence>
<name>A0ABV6PUI6_9BURK</name>
<proteinExistence type="predicted"/>
<dbReference type="InterPro" id="IPR027056">
    <property type="entry name" value="Gluconate_2DH_su3"/>
</dbReference>
<evidence type="ECO:0000256" key="1">
    <source>
        <dbReference type="SAM" id="MobiDB-lite"/>
    </source>
</evidence>